<evidence type="ECO:0000313" key="4">
    <source>
        <dbReference type="Proteomes" id="UP001165367"/>
    </source>
</evidence>
<name>A0ABS9KNN7_9BACT</name>
<evidence type="ECO:0000256" key="1">
    <source>
        <dbReference type="SAM" id="MobiDB-lite"/>
    </source>
</evidence>
<keyword evidence="2" id="KW-0812">Transmembrane</keyword>
<keyword evidence="2" id="KW-1133">Transmembrane helix</keyword>
<comment type="caution">
    <text evidence="3">The sequence shown here is derived from an EMBL/GenBank/DDBJ whole genome shotgun (WGS) entry which is preliminary data.</text>
</comment>
<evidence type="ECO:0000256" key="2">
    <source>
        <dbReference type="SAM" id="Phobius"/>
    </source>
</evidence>
<feature type="transmembrane region" description="Helical" evidence="2">
    <location>
        <begin position="12"/>
        <end position="34"/>
    </location>
</feature>
<feature type="region of interest" description="Disordered" evidence="1">
    <location>
        <begin position="46"/>
        <end position="78"/>
    </location>
</feature>
<proteinExistence type="predicted"/>
<keyword evidence="4" id="KW-1185">Reference proteome</keyword>
<gene>
    <name evidence="3" type="ORF">LZZ85_06385</name>
</gene>
<dbReference type="RefSeq" id="WP_237869809.1">
    <property type="nucleotide sequence ID" value="NZ_JAKLTR010000003.1"/>
</dbReference>
<protein>
    <submittedName>
        <fullName evidence="3">Uncharacterized protein</fullName>
    </submittedName>
</protein>
<dbReference type="Proteomes" id="UP001165367">
    <property type="component" value="Unassembled WGS sequence"/>
</dbReference>
<sequence>MKKAVSTYQLRHYITSITMLLMMVWLTVSTPFVFASQSKAAYQQALSAASSQSTDDSTADDEQACTPLGGTEEKTSNGVNSISEEYLHMDSELFHLAELSLNHTPQHTISEYVAFHGELLCPPPNCIG</sequence>
<feature type="compositionally biased region" description="Low complexity" evidence="1">
    <location>
        <begin position="46"/>
        <end position="56"/>
    </location>
</feature>
<dbReference type="EMBL" id="JAKLTR010000003">
    <property type="protein sequence ID" value="MCG2613899.1"/>
    <property type="molecule type" value="Genomic_DNA"/>
</dbReference>
<organism evidence="3 4">
    <name type="scientific">Terrimonas ginsenosidimutans</name>
    <dbReference type="NCBI Taxonomy" id="2908004"/>
    <lineage>
        <taxon>Bacteria</taxon>
        <taxon>Pseudomonadati</taxon>
        <taxon>Bacteroidota</taxon>
        <taxon>Chitinophagia</taxon>
        <taxon>Chitinophagales</taxon>
        <taxon>Chitinophagaceae</taxon>
        <taxon>Terrimonas</taxon>
    </lineage>
</organism>
<keyword evidence="2" id="KW-0472">Membrane</keyword>
<evidence type="ECO:0000313" key="3">
    <source>
        <dbReference type="EMBL" id="MCG2613899.1"/>
    </source>
</evidence>
<accession>A0ABS9KNN7</accession>
<reference evidence="3" key="1">
    <citation type="submission" date="2022-01" db="EMBL/GenBank/DDBJ databases">
        <authorList>
            <person name="Jo J.-H."/>
            <person name="Im W.-T."/>
        </authorList>
    </citation>
    <scope>NUCLEOTIDE SEQUENCE</scope>
    <source>
        <strain evidence="3">NA20</strain>
    </source>
</reference>